<keyword evidence="5" id="KW-1185">Reference proteome</keyword>
<dbReference type="Proteomes" id="UP000054321">
    <property type="component" value="Unassembled WGS sequence"/>
</dbReference>
<accession>A0A0C3CXP0</accession>
<dbReference type="Pfam" id="PF00468">
    <property type="entry name" value="Ribosomal_L34"/>
    <property type="match status" value="1"/>
</dbReference>
<keyword evidence="2" id="KW-0689">Ribosomal protein</keyword>
<protein>
    <recommendedName>
        <fullName evidence="6">Ribosomal protein L34</fullName>
    </recommendedName>
</protein>
<dbReference type="InterPro" id="IPR000271">
    <property type="entry name" value="Ribosomal_bL34"/>
</dbReference>
<evidence type="ECO:0000256" key="3">
    <source>
        <dbReference type="ARBA" id="ARBA00023274"/>
    </source>
</evidence>
<dbReference type="PANTHER" id="PTHR14503:SF4">
    <property type="entry name" value="LARGE RIBOSOMAL SUBUNIT PROTEIN BL34M"/>
    <property type="match status" value="1"/>
</dbReference>
<comment type="similarity">
    <text evidence="1">Belongs to the bacterial ribosomal protein bL34 family.</text>
</comment>
<keyword evidence="3" id="KW-0687">Ribonucleoprotein</keyword>
<dbReference type="GO" id="GO:0006412">
    <property type="term" value="P:translation"/>
    <property type="evidence" value="ECO:0007669"/>
    <property type="project" value="InterPro"/>
</dbReference>
<proteinExistence type="inferred from homology"/>
<dbReference type="GO" id="GO:0005762">
    <property type="term" value="C:mitochondrial large ribosomal subunit"/>
    <property type="evidence" value="ECO:0007669"/>
    <property type="project" value="TreeGrafter"/>
</dbReference>
<evidence type="ECO:0000313" key="4">
    <source>
        <dbReference type="EMBL" id="KIN03784.1"/>
    </source>
</evidence>
<name>A0A0C3CXP0_OIDMZ</name>
<evidence type="ECO:0008006" key="6">
    <source>
        <dbReference type="Google" id="ProtNLM"/>
    </source>
</evidence>
<dbReference type="PANTHER" id="PTHR14503">
    <property type="entry name" value="MITOCHONDRIAL RIBOSOMAL PROTEIN 34 FAMILY MEMBER"/>
    <property type="match status" value="1"/>
</dbReference>
<evidence type="ECO:0000256" key="2">
    <source>
        <dbReference type="ARBA" id="ARBA00022980"/>
    </source>
</evidence>
<evidence type="ECO:0000256" key="1">
    <source>
        <dbReference type="ARBA" id="ARBA00010111"/>
    </source>
</evidence>
<dbReference type="AlphaFoldDB" id="A0A0C3CXP0"/>
<reference evidence="5" key="2">
    <citation type="submission" date="2015-01" db="EMBL/GenBank/DDBJ databases">
        <title>Evolutionary Origins and Diversification of the Mycorrhizal Mutualists.</title>
        <authorList>
            <consortium name="DOE Joint Genome Institute"/>
            <consortium name="Mycorrhizal Genomics Consortium"/>
            <person name="Kohler A."/>
            <person name="Kuo A."/>
            <person name="Nagy L.G."/>
            <person name="Floudas D."/>
            <person name="Copeland A."/>
            <person name="Barry K.W."/>
            <person name="Cichocki N."/>
            <person name="Veneault-Fourrey C."/>
            <person name="LaButti K."/>
            <person name="Lindquist E.A."/>
            <person name="Lipzen A."/>
            <person name="Lundell T."/>
            <person name="Morin E."/>
            <person name="Murat C."/>
            <person name="Riley R."/>
            <person name="Ohm R."/>
            <person name="Sun H."/>
            <person name="Tunlid A."/>
            <person name="Henrissat B."/>
            <person name="Grigoriev I.V."/>
            <person name="Hibbett D.S."/>
            <person name="Martin F."/>
        </authorList>
    </citation>
    <scope>NUCLEOTIDE SEQUENCE [LARGE SCALE GENOMIC DNA]</scope>
    <source>
        <strain evidence="5">Zn</strain>
    </source>
</reference>
<gene>
    <name evidence="4" type="ORF">OIDMADRAFT_158610</name>
</gene>
<dbReference type="GO" id="GO:0003735">
    <property type="term" value="F:structural constituent of ribosome"/>
    <property type="evidence" value="ECO:0007669"/>
    <property type="project" value="InterPro"/>
</dbReference>
<sequence length="136" mass="15258">MLCLRCSRGLSTLVVPSIASRAVQRPSFKASAQRTFTSLATRRPTIFHFSINPSLSISPSLVSTDVSAETSLDIFPKISRHPALSSTQIRCGPRNTFSPSHFVRKRRHGFLSRIRTRKGRATLERRRAKKRGTLSH</sequence>
<dbReference type="NCBIfam" id="TIGR01030">
    <property type="entry name" value="rpmH_bact"/>
    <property type="match status" value="1"/>
</dbReference>
<organism evidence="4 5">
    <name type="scientific">Oidiodendron maius (strain Zn)</name>
    <dbReference type="NCBI Taxonomy" id="913774"/>
    <lineage>
        <taxon>Eukaryota</taxon>
        <taxon>Fungi</taxon>
        <taxon>Dikarya</taxon>
        <taxon>Ascomycota</taxon>
        <taxon>Pezizomycotina</taxon>
        <taxon>Leotiomycetes</taxon>
        <taxon>Leotiomycetes incertae sedis</taxon>
        <taxon>Myxotrichaceae</taxon>
        <taxon>Oidiodendron</taxon>
    </lineage>
</organism>
<dbReference type="STRING" id="913774.A0A0C3CXP0"/>
<dbReference type="Gene3D" id="1.10.287.3980">
    <property type="match status" value="1"/>
</dbReference>
<dbReference type="HOGENOM" id="CLU_129938_0_0_1"/>
<dbReference type="InParanoid" id="A0A0C3CXP0"/>
<reference evidence="4 5" key="1">
    <citation type="submission" date="2014-04" db="EMBL/GenBank/DDBJ databases">
        <authorList>
            <consortium name="DOE Joint Genome Institute"/>
            <person name="Kuo A."/>
            <person name="Martino E."/>
            <person name="Perotto S."/>
            <person name="Kohler A."/>
            <person name="Nagy L.G."/>
            <person name="Floudas D."/>
            <person name="Copeland A."/>
            <person name="Barry K.W."/>
            <person name="Cichocki N."/>
            <person name="Veneault-Fourrey C."/>
            <person name="LaButti K."/>
            <person name="Lindquist E.A."/>
            <person name="Lipzen A."/>
            <person name="Lundell T."/>
            <person name="Morin E."/>
            <person name="Murat C."/>
            <person name="Sun H."/>
            <person name="Tunlid A."/>
            <person name="Henrissat B."/>
            <person name="Grigoriev I.V."/>
            <person name="Hibbett D.S."/>
            <person name="Martin F."/>
            <person name="Nordberg H.P."/>
            <person name="Cantor M.N."/>
            <person name="Hua S.X."/>
        </authorList>
    </citation>
    <scope>NUCLEOTIDE SEQUENCE [LARGE SCALE GENOMIC DNA]</scope>
    <source>
        <strain evidence="4 5">Zn</strain>
    </source>
</reference>
<dbReference type="EMBL" id="KN832873">
    <property type="protein sequence ID" value="KIN03784.1"/>
    <property type="molecule type" value="Genomic_DNA"/>
</dbReference>
<dbReference type="OrthoDB" id="431691at2759"/>
<evidence type="ECO:0000313" key="5">
    <source>
        <dbReference type="Proteomes" id="UP000054321"/>
    </source>
</evidence>